<dbReference type="CDD" id="cd05008">
    <property type="entry name" value="SIS_GlmS_GlmD_1"/>
    <property type="match status" value="1"/>
</dbReference>
<sequence length="638" mass="70333">MCGIVGYIGEKQAVPILMKGLAKLEYRGYDSAGIAVISDREIAIHKTTGKLENLARKIKGMTIPGTIGIGHTRWATHGGVTDLNAHPHASCKRDLVVIHNGIIENYQELKEDLLAKGHVFQSETDTEVIAHLIEQEFDTLPTLSTGNPLTEAVRRALSQVEGGYAIVVLHRNRPDTIVAARMHNPLIIGLGKGENLVASDIPALLDYTKVVCDLENGQMAEISKNSVRISNLQGKEQPLVTRTITWDVAQAEKGGYPHFLIKEIHETPAVLRDVLRNKIRRGSINPQPLGLEGLDLRKINKITLLGCGSAAYACLYGKYLLEKWTRITTEVQVGSEFRYHQPIIDGSTLVIALSQSGETADTLASIELAKKAKPMRTIGVINAIGSSMTRQVDQVCLLQAGPEISVASTKAFSSMIVSLALMALHIGKVRGVQTDDSFLSEINRLPELTSKVLEQEHEIARIATYYIHHQDAYYIGRDVNYPSALEGSQKLKELSYIHAEAYPAGELKHGPNAVIYDHFPIICLVPEGHVYKKMISNIQEMKARKASILSFATEGDTRIAAHSDHVVFLPRTSEEISVMVNTLAMQLFAYYVTLYKGYSIDQPRSLQKYFPKPGEITAPPKSIDIDKPRNLAKSVTVE</sequence>
<evidence type="ECO:0000256" key="4">
    <source>
        <dbReference type="ARBA" id="ARBA00016090"/>
    </source>
</evidence>
<evidence type="ECO:0000259" key="13">
    <source>
        <dbReference type="PROSITE" id="PS51464"/>
    </source>
</evidence>
<dbReference type="EMBL" id="MNZT01000021">
    <property type="protein sequence ID" value="OIP98779.1"/>
    <property type="molecule type" value="Genomic_DNA"/>
</dbReference>
<evidence type="ECO:0000256" key="5">
    <source>
        <dbReference type="ARBA" id="ARBA00022490"/>
    </source>
</evidence>
<feature type="active site" description="Nucleophile; for GATase activity" evidence="10">
    <location>
        <position position="2"/>
    </location>
</feature>
<dbReference type="InterPro" id="IPR001347">
    <property type="entry name" value="SIS_dom"/>
</dbReference>
<keyword evidence="7 10" id="KW-0808">Transferase</keyword>
<accession>A0A1J5IQ07</accession>
<dbReference type="GO" id="GO:0005975">
    <property type="term" value="P:carbohydrate metabolic process"/>
    <property type="evidence" value="ECO:0007669"/>
    <property type="project" value="UniProtKB-UniRule"/>
</dbReference>
<dbReference type="Gene3D" id="3.60.20.10">
    <property type="entry name" value="Glutamine Phosphoribosylpyrophosphate, subunit 1, domain 1"/>
    <property type="match status" value="1"/>
</dbReference>
<dbReference type="GO" id="GO:0006047">
    <property type="term" value="P:UDP-N-acetylglucosamine metabolic process"/>
    <property type="evidence" value="ECO:0007669"/>
    <property type="project" value="TreeGrafter"/>
</dbReference>
<dbReference type="PANTHER" id="PTHR10937">
    <property type="entry name" value="GLUCOSAMINE--FRUCTOSE-6-PHOSPHATE AMINOTRANSFERASE, ISOMERIZING"/>
    <property type="match status" value="1"/>
</dbReference>
<dbReference type="Pfam" id="PF13522">
    <property type="entry name" value="GATase_6"/>
    <property type="match status" value="1"/>
</dbReference>
<evidence type="ECO:0000313" key="15">
    <source>
        <dbReference type="Proteomes" id="UP000183245"/>
    </source>
</evidence>
<dbReference type="HAMAP" id="MF_00164">
    <property type="entry name" value="GlmS"/>
    <property type="match status" value="1"/>
</dbReference>
<gene>
    <name evidence="10" type="primary">glmS</name>
    <name evidence="14" type="ORF">AUK40_01110</name>
</gene>
<dbReference type="InterPro" id="IPR017932">
    <property type="entry name" value="GATase_2_dom"/>
</dbReference>
<comment type="caution">
    <text evidence="14">The sequence shown here is derived from an EMBL/GenBank/DDBJ whole genome shotgun (WGS) entry which is preliminary data.</text>
</comment>
<protein>
    <recommendedName>
        <fullName evidence="4 10">Glutamine--fructose-6-phosphate aminotransferase [isomerizing]</fullName>
        <ecNumber evidence="3 10">2.6.1.16</ecNumber>
    </recommendedName>
    <alternativeName>
        <fullName evidence="10">D-fructose-6-phosphate amidotransferase</fullName>
    </alternativeName>
    <alternativeName>
        <fullName evidence="10">GFAT</fullName>
    </alternativeName>
    <alternativeName>
        <fullName evidence="10">Glucosamine-6-phosphate synthase</fullName>
    </alternativeName>
    <alternativeName>
        <fullName evidence="10">Hexosephosphate aminotransferase</fullName>
    </alternativeName>
    <alternativeName>
        <fullName evidence="10">L-glutamine--D-fructose-6-phosphate amidotransferase</fullName>
    </alternativeName>
</protein>
<feature type="region of interest" description="Disordered" evidence="11">
    <location>
        <begin position="619"/>
        <end position="638"/>
    </location>
</feature>
<feature type="initiator methionine" description="Removed" evidence="10">
    <location>
        <position position="1"/>
    </location>
</feature>
<proteinExistence type="inferred from homology"/>
<dbReference type="AlphaFoldDB" id="A0A1J5IQ07"/>
<dbReference type="NCBIfam" id="NF001484">
    <property type="entry name" value="PRK00331.1"/>
    <property type="match status" value="1"/>
</dbReference>
<dbReference type="FunFam" id="3.40.50.10490:FF:000001">
    <property type="entry name" value="Glutamine--fructose-6-phosphate aminotransferase [isomerizing]"/>
    <property type="match status" value="1"/>
</dbReference>
<dbReference type="EC" id="2.6.1.16" evidence="3 10"/>
<keyword evidence="9" id="KW-0315">Glutamine amidotransferase</keyword>
<feature type="active site" description="For Fru-6P isomerization activity" evidence="10">
    <location>
        <position position="608"/>
    </location>
</feature>
<dbReference type="Proteomes" id="UP000183245">
    <property type="component" value="Unassembled WGS sequence"/>
</dbReference>
<dbReference type="PROSITE" id="PS51464">
    <property type="entry name" value="SIS"/>
    <property type="match status" value="2"/>
</dbReference>
<evidence type="ECO:0000256" key="10">
    <source>
        <dbReference type="HAMAP-Rule" id="MF_00164"/>
    </source>
</evidence>
<dbReference type="InterPro" id="IPR035466">
    <property type="entry name" value="GlmS/AgaS_SIS"/>
</dbReference>
<keyword evidence="6 10" id="KW-0032">Aminotransferase</keyword>
<dbReference type="GO" id="GO:0006487">
    <property type="term" value="P:protein N-linked glycosylation"/>
    <property type="evidence" value="ECO:0007669"/>
    <property type="project" value="TreeGrafter"/>
</dbReference>
<comment type="catalytic activity">
    <reaction evidence="1 10">
        <text>D-fructose 6-phosphate + L-glutamine = D-glucosamine 6-phosphate + L-glutamate</text>
        <dbReference type="Rhea" id="RHEA:13237"/>
        <dbReference type="ChEBI" id="CHEBI:29985"/>
        <dbReference type="ChEBI" id="CHEBI:58359"/>
        <dbReference type="ChEBI" id="CHEBI:58725"/>
        <dbReference type="ChEBI" id="CHEBI:61527"/>
        <dbReference type="EC" id="2.6.1.16"/>
    </reaction>
</comment>
<evidence type="ECO:0000256" key="7">
    <source>
        <dbReference type="ARBA" id="ARBA00022679"/>
    </source>
</evidence>
<dbReference type="CDD" id="cd05009">
    <property type="entry name" value="SIS_GlmS_GlmD_2"/>
    <property type="match status" value="1"/>
</dbReference>
<dbReference type="InterPro" id="IPR046348">
    <property type="entry name" value="SIS_dom_sf"/>
</dbReference>
<feature type="domain" description="Glutamine amidotransferase type-2" evidence="12">
    <location>
        <begin position="2"/>
        <end position="225"/>
    </location>
</feature>
<dbReference type="STRING" id="1817892.AUK40_01110"/>
<dbReference type="SUPFAM" id="SSF53697">
    <property type="entry name" value="SIS domain"/>
    <property type="match status" value="1"/>
</dbReference>
<evidence type="ECO:0000256" key="3">
    <source>
        <dbReference type="ARBA" id="ARBA00012916"/>
    </source>
</evidence>
<dbReference type="GO" id="GO:0004360">
    <property type="term" value="F:glutamine-fructose-6-phosphate transaminase (isomerizing) activity"/>
    <property type="evidence" value="ECO:0007669"/>
    <property type="project" value="UniProtKB-UniRule"/>
</dbReference>
<dbReference type="GO" id="GO:0006002">
    <property type="term" value="P:fructose 6-phosphate metabolic process"/>
    <property type="evidence" value="ECO:0007669"/>
    <property type="project" value="TreeGrafter"/>
</dbReference>
<dbReference type="InterPro" id="IPR029055">
    <property type="entry name" value="Ntn_hydrolases_N"/>
</dbReference>
<feature type="domain" description="SIS" evidence="13">
    <location>
        <begin position="462"/>
        <end position="603"/>
    </location>
</feature>
<dbReference type="Pfam" id="PF01380">
    <property type="entry name" value="SIS"/>
    <property type="match status" value="2"/>
</dbReference>
<reference evidence="14 15" key="1">
    <citation type="journal article" date="2016" name="Environ. Microbiol.">
        <title>Genomic resolution of a cold subsurface aquifer community provides metabolic insights for novel microbes adapted to high CO concentrations.</title>
        <authorList>
            <person name="Probst A.J."/>
            <person name="Castelle C.J."/>
            <person name="Singh A."/>
            <person name="Brown C.T."/>
            <person name="Anantharaman K."/>
            <person name="Sharon I."/>
            <person name="Hug L.A."/>
            <person name="Burstein D."/>
            <person name="Emerson J.B."/>
            <person name="Thomas B.C."/>
            <person name="Banfield J.F."/>
        </authorList>
    </citation>
    <scope>NUCLEOTIDE SEQUENCE [LARGE SCALE GENOMIC DNA]</scope>
    <source>
        <strain evidence="14">CG2_30_54_11</strain>
    </source>
</reference>
<dbReference type="InterPro" id="IPR035490">
    <property type="entry name" value="GlmS/FrlB_SIS"/>
</dbReference>
<dbReference type="InterPro" id="IPR005855">
    <property type="entry name" value="GFAT"/>
</dbReference>
<evidence type="ECO:0000256" key="9">
    <source>
        <dbReference type="ARBA" id="ARBA00022962"/>
    </source>
</evidence>
<dbReference type="GO" id="GO:0097367">
    <property type="term" value="F:carbohydrate derivative binding"/>
    <property type="evidence" value="ECO:0007669"/>
    <property type="project" value="InterPro"/>
</dbReference>
<dbReference type="CDD" id="cd00714">
    <property type="entry name" value="GFAT"/>
    <property type="match status" value="1"/>
</dbReference>
<evidence type="ECO:0000256" key="2">
    <source>
        <dbReference type="ARBA" id="ARBA00004496"/>
    </source>
</evidence>
<dbReference type="NCBIfam" id="TIGR01135">
    <property type="entry name" value="glmS"/>
    <property type="match status" value="1"/>
</dbReference>
<feature type="domain" description="SIS" evidence="13">
    <location>
        <begin position="292"/>
        <end position="437"/>
    </location>
</feature>
<name>A0A1J5IQ07_9BACT</name>
<dbReference type="GO" id="GO:0005829">
    <property type="term" value="C:cytosol"/>
    <property type="evidence" value="ECO:0007669"/>
    <property type="project" value="TreeGrafter"/>
</dbReference>
<dbReference type="FunFam" id="3.60.20.10:FF:000006">
    <property type="entry name" value="Glutamine--fructose-6-phosphate aminotransferase [isomerizing]"/>
    <property type="match status" value="1"/>
</dbReference>
<comment type="subcellular location">
    <subcellularLocation>
        <location evidence="2 10">Cytoplasm</location>
    </subcellularLocation>
</comment>
<evidence type="ECO:0000313" key="14">
    <source>
        <dbReference type="EMBL" id="OIP98779.1"/>
    </source>
</evidence>
<keyword evidence="5 10" id="KW-0963">Cytoplasm</keyword>
<evidence type="ECO:0000259" key="12">
    <source>
        <dbReference type="PROSITE" id="PS51278"/>
    </source>
</evidence>
<organism evidence="14 15">
    <name type="scientific">Candidatus Wirthbacteria bacterium CG2_30_54_11</name>
    <dbReference type="NCBI Taxonomy" id="1817892"/>
    <lineage>
        <taxon>Bacteria</taxon>
        <taxon>Candidatus Wirthbacteria</taxon>
    </lineage>
</organism>
<evidence type="ECO:0000256" key="1">
    <source>
        <dbReference type="ARBA" id="ARBA00001031"/>
    </source>
</evidence>
<evidence type="ECO:0000256" key="8">
    <source>
        <dbReference type="ARBA" id="ARBA00022737"/>
    </source>
</evidence>
<keyword evidence="8" id="KW-0677">Repeat</keyword>
<dbReference type="Gene3D" id="3.40.50.10490">
    <property type="entry name" value="Glucose-6-phosphate isomerase like protein, domain 1"/>
    <property type="match status" value="2"/>
</dbReference>
<comment type="function">
    <text evidence="10">Catalyzes the first step in hexosamine metabolism, converting fructose-6P into glucosamine-6P using glutamine as a nitrogen source.</text>
</comment>
<evidence type="ECO:0000256" key="6">
    <source>
        <dbReference type="ARBA" id="ARBA00022576"/>
    </source>
</evidence>
<dbReference type="InterPro" id="IPR047084">
    <property type="entry name" value="GFAT_N"/>
</dbReference>
<dbReference type="PANTHER" id="PTHR10937:SF0">
    <property type="entry name" value="GLUTAMINE--FRUCTOSE-6-PHOSPHATE TRANSAMINASE (ISOMERIZING)"/>
    <property type="match status" value="1"/>
</dbReference>
<comment type="subunit">
    <text evidence="10">Homodimer.</text>
</comment>
<dbReference type="PROSITE" id="PS51278">
    <property type="entry name" value="GATASE_TYPE_2"/>
    <property type="match status" value="1"/>
</dbReference>
<evidence type="ECO:0000256" key="11">
    <source>
        <dbReference type="SAM" id="MobiDB-lite"/>
    </source>
</evidence>
<dbReference type="SUPFAM" id="SSF56235">
    <property type="entry name" value="N-terminal nucleophile aminohydrolases (Ntn hydrolases)"/>
    <property type="match status" value="1"/>
</dbReference>